<evidence type="ECO:0000256" key="1">
    <source>
        <dbReference type="SAM" id="Phobius"/>
    </source>
</evidence>
<dbReference type="InterPro" id="IPR045340">
    <property type="entry name" value="DUF6533"/>
</dbReference>
<evidence type="ECO:0000313" key="4">
    <source>
        <dbReference type="Proteomes" id="UP001497453"/>
    </source>
</evidence>
<name>A0ABP1CRW9_9APHY</name>
<dbReference type="EMBL" id="OZ037953">
    <property type="protein sequence ID" value="CAL1698435.1"/>
    <property type="molecule type" value="Genomic_DNA"/>
</dbReference>
<dbReference type="Pfam" id="PF20151">
    <property type="entry name" value="DUF6533"/>
    <property type="match status" value="1"/>
</dbReference>
<feature type="transmembrane region" description="Helical" evidence="1">
    <location>
        <begin position="144"/>
        <end position="176"/>
    </location>
</feature>
<keyword evidence="1" id="KW-1133">Transmembrane helix</keyword>
<feature type="domain" description="DUF6533" evidence="2">
    <location>
        <begin position="24"/>
        <end position="68"/>
    </location>
</feature>
<keyword evidence="4" id="KW-1185">Reference proteome</keyword>
<reference evidence="4" key="1">
    <citation type="submission" date="2024-04" db="EMBL/GenBank/DDBJ databases">
        <authorList>
            <person name="Shaw F."/>
            <person name="Minotto A."/>
        </authorList>
    </citation>
    <scope>NUCLEOTIDE SEQUENCE [LARGE SCALE GENOMIC DNA]</scope>
</reference>
<feature type="transmembrane region" description="Helical" evidence="1">
    <location>
        <begin position="20"/>
        <end position="40"/>
    </location>
</feature>
<keyword evidence="1" id="KW-0812">Transmembrane</keyword>
<accession>A0ABP1CRW9</accession>
<feature type="transmembrane region" description="Helical" evidence="1">
    <location>
        <begin position="197"/>
        <end position="219"/>
    </location>
</feature>
<keyword evidence="1" id="KW-0472">Membrane</keyword>
<proteinExistence type="predicted"/>
<evidence type="ECO:0000259" key="2">
    <source>
        <dbReference type="Pfam" id="PF20151"/>
    </source>
</evidence>
<gene>
    <name evidence="3" type="ORF">GFSPODELE1_LOCUS2154</name>
</gene>
<protein>
    <recommendedName>
        <fullName evidence="2">DUF6533 domain-containing protein</fullName>
    </recommendedName>
</protein>
<dbReference type="Proteomes" id="UP001497453">
    <property type="component" value="Chromosome 10"/>
</dbReference>
<sequence>MSDLGLTPDELIPVLYDARITLSFKIAALAIMAYDTILAFPSEVQCIWHRKLSGVTVLYILVRYVPLLEQVVEVLDGMWFANLSVSSCIVFEKLNCVFAPLFYFAIAGFSSLSYHVSTCIISPSLERLPFYATLKVLLSSPVQAHTWCCHISIVLPIITRAAAIASDLAVICFTWIETASIYKRSRTSGARAPTVKVLLHNGSVQFIVLLLLNSVTVLLDVLNIAVPIVGQTPSASCFIFINDALTSIVVSRFILDLRSVYLSADGDQQTQPSVSTVHFASVIAGNIGASLHGSWATGDPRHNVGQEAEQEEAEQEALEVYSDNPLAVGLLDDDPTIA</sequence>
<organism evidence="3 4">
    <name type="scientific">Somion occarium</name>
    <dbReference type="NCBI Taxonomy" id="3059160"/>
    <lineage>
        <taxon>Eukaryota</taxon>
        <taxon>Fungi</taxon>
        <taxon>Dikarya</taxon>
        <taxon>Basidiomycota</taxon>
        <taxon>Agaricomycotina</taxon>
        <taxon>Agaricomycetes</taxon>
        <taxon>Polyporales</taxon>
        <taxon>Cerrenaceae</taxon>
        <taxon>Somion</taxon>
    </lineage>
</organism>
<evidence type="ECO:0000313" key="3">
    <source>
        <dbReference type="EMBL" id="CAL1698435.1"/>
    </source>
</evidence>
<feature type="transmembrane region" description="Helical" evidence="1">
    <location>
        <begin position="101"/>
        <end position="124"/>
    </location>
</feature>